<evidence type="ECO:0000313" key="2">
    <source>
        <dbReference type="EMBL" id="KAK1943005.1"/>
    </source>
</evidence>
<protein>
    <recommendedName>
        <fullName evidence="4">Myb-like domain-containing protein</fullName>
    </recommendedName>
</protein>
<proteinExistence type="predicted"/>
<comment type="caution">
    <text evidence="2">The sequence shown here is derived from an EMBL/GenBank/DDBJ whole genome shotgun (WGS) entry which is preliminary data.</text>
</comment>
<dbReference type="PANTHER" id="PTHR45125:SF3">
    <property type="entry name" value="NO-APICAL-MERISTEM-ASSOCIATED CARBOXY-TERMINAL DOMAIN PROTEIN"/>
    <property type="match status" value="1"/>
</dbReference>
<keyword evidence="3" id="KW-1185">Reference proteome</keyword>
<organism evidence="2 3">
    <name type="scientific">Phytophthora citrophthora</name>
    <dbReference type="NCBI Taxonomy" id="4793"/>
    <lineage>
        <taxon>Eukaryota</taxon>
        <taxon>Sar</taxon>
        <taxon>Stramenopiles</taxon>
        <taxon>Oomycota</taxon>
        <taxon>Peronosporomycetes</taxon>
        <taxon>Peronosporales</taxon>
        <taxon>Peronosporaceae</taxon>
        <taxon>Phytophthora</taxon>
    </lineage>
</organism>
<dbReference type="AlphaFoldDB" id="A0AAD9GR27"/>
<evidence type="ECO:0000256" key="1">
    <source>
        <dbReference type="SAM" id="MobiDB-lite"/>
    </source>
</evidence>
<dbReference type="Proteomes" id="UP001259832">
    <property type="component" value="Unassembled WGS sequence"/>
</dbReference>
<dbReference type="EMBL" id="JASMQC010000008">
    <property type="protein sequence ID" value="KAK1943005.1"/>
    <property type="molecule type" value="Genomic_DNA"/>
</dbReference>
<reference evidence="2" key="1">
    <citation type="submission" date="2023-08" db="EMBL/GenBank/DDBJ databases">
        <title>Reference Genome Resource for the Citrus Pathogen Phytophthora citrophthora.</title>
        <authorList>
            <person name="Moller H."/>
            <person name="Coetzee B."/>
            <person name="Rose L.J."/>
            <person name="Van Niekerk J.M."/>
        </authorList>
    </citation>
    <scope>NUCLEOTIDE SEQUENCE</scope>
    <source>
        <strain evidence="2">STE-U-9442</strain>
    </source>
</reference>
<name>A0AAD9GR27_9STRA</name>
<evidence type="ECO:0000313" key="3">
    <source>
        <dbReference type="Proteomes" id="UP001259832"/>
    </source>
</evidence>
<dbReference type="PANTHER" id="PTHR45125">
    <property type="entry name" value="F21J9.4-RELATED"/>
    <property type="match status" value="1"/>
</dbReference>
<feature type="region of interest" description="Disordered" evidence="1">
    <location>
        <begin position="311"/>
        <end position="332"/>
    </location>
</feature>
<evidence type="ECO:0008006" key="4">
    <source>
        <dbReference type="Google" id="ProtNLM"/>
    </source>
</evidence>
<feature type="compositionally biased region" description="Basic and acidic residues" evidence="1">
    <location>
        <begin position="322"/>
        <end position="332"/>
    </location>
</feature>
<gene>
    <name evidence="2" type="ORF">P3T76_005642</name>
</gene>
<sequence length="332" mass="37021">MGRGKSWQVEDNEVLTRAWLSANEGRLVNRDMGPMWQKIHKLFNEASPASQRSFKALERHWTVLFREIGEFSGIHTRLSAAANHAQSEEEKIQAALTAYKAAAGFAFQHLQCWKLLRSAPNLISKCRIKTEWTQEDAARVDDNEIRTVKKAKIRHEKKSLPPQELPLPRVEPVLLPQEPQLPKVKPMLTPKPPPTPICPKPSEACTTPTPRNSQATHIQVATEDTAPCLSEAEVRQIEVDLVDIATALPALKRLVSTQEFDSVLSSLAQKAKTLQAQPEAAQQRLAANMLDFTSTEVAAVSQEFTIRRSNTQALHVGQAKQRRADSKRGSAN</sequence>
<accession>A0AAD9GR27</accession>